<proteinExistence type="inferred from homology"/>
<dbReference type="SUPFAM" id="SSF53822">
    <property type="entry name" value="Periplasmic binding protein-like I"/>
    <property type="match status" value="1"/>
</dbReference>
<evidence type="ECO:0000256" key="3">
    <source>
        <dbReference type="ARBA" id="ARBA00022729"/>
    </source>
</evidence>
<feature type="domain" description="Periplasmic binding protein" evidence="4">
    <location>
        <begin position="41"/>
        <end position="239"/>
    </location>
</feature>
<dbReference type="EMBL" id="SOBG01000001">
    <property type="protein sequence ID" value="TDT72568.1"/>
    <property type="molecule type" value="Genomic_DNA"/>
</dbReference>
<dbReference type="AlphaFoldDB" id="A0AA46E1L2"/>
<keyword evidence="3" id="KW-0732">Signal</keyword>
<dbReference type="Gene3D" id="3.40.50.2300">
    <property type="match status" value="2"/>
</dbReference>
<accession>A0AA46E1L2</accession>
<comment type="subcellular location">
    <subcellularLocation>
        <location evidence="1">Cell envelope</location>
    </subcellularLocation>
</comment>
<organism evidence="5 6">
    <name type="scientific">Hypnocyclicus thermotrophus</name>
    <dbReference type="NCBI Taxonomy" id="1627895"/>
    <lineage>
        <taxon>Bacteria</taxon>
        <taxon>Fusobacteriati</taxon>
        <taxon>Fusobacteriota</taxon>
        <taxon>Fusobacteriia</taxon>
        <taxon>Fusobacteriales</taxon>
        <taxon>Fusobacteriaceae</taxon>
        <taxon>Hypnocyclicus</taxon>
    </lineage>
</organism>
<name>A0AA46E1L2_9FUSO</name>
<protein>
    <submittedName>
        <fullName evidence="5">Monosaccharide ABC transporter substrate-binding protein (CUT2 family)</fullName>
    </submittedName>
</protein>
<dbReference type="PANTHER" id="PTHR46847">
    <property type="entry name" value="D-ALLOSE-BINDING PERIPLASMIC PROTEIN-RELATED"/>
    <property type="match status" value="1"/>
</dbReference>
<evidence type="ECO:0000256" key="1">
    <source>
        <dbReference type="ARBA" id="ARBA00004196"/>
    </source>
</evidence>
<dbReference type="Pfam" id="PF13407">
    <property type="entry name" value="Peripla_BP_4"/>
    <property type="match status" value="1"/>
</dbReference>
<dbReference type="InterPro" id="IPR028082">
    <property type="entry name" value="Peripla_BP_I"/>
</dbReference>
<evidence type="ECO:0000256" key="2">
    <source>
        <dbReference type="ARBA" id="ARBA00007639"/>
    </source>
</evidence>
<keyword evidence="6" id="KW-1185">Reference proteome</keyword>
<dbReference type="InterPro" id="IPR025997">
    <property type="entry name" value="SBP_2_dom"/>
</dbReference>
<reference evidence="5 6" key="1">
    <citation type="submission" date="2019-03" db="EMBL/GenBank/DDBJ databases">
        <title>Genomic Encyclopedia of Type Strains, Phase IV (KMG-IV): sequencing the most valuable type-strain genomes for metagenomic binning, comparative biology and taxonomic classification.</title>
        <authorList>
            <person name="Goeker M."/>
        </authorList>
    </citation>
    <scope>NUCLEOTIDE SEQUENCE [LARGE SCALE GENOMIC DNA]</scope>
    <source>
        <strain evidence="5 6">DSM 100055</strain>
    </source>
</reference>
<dbReference type="CDD" id="cd06324">
    <property type="entry name" value="PBP1_ABC_sugar_binding-like"/>
    <property type="match status" value="1"/>
</dbReference>
<dbReference type="GO" id="GO:0030246">
    <property type="term" value="F:carbohydrate binding"/>
    <property type="evidence" value="ECO:0007669"/>
    <property type="project" value="UniProtKB-ARBA"/>
</dbReference>
<evidence type="ECO:0000259" key="4">
    <source>
        <dbReference type="Pfam" id="PF13407"/>
    </source>
</evidence>
<dbReference type="Proteomes" id="UP000294678">
    <property type="component" value="Unassembled WGS sequence"/>
</dbReference>
<comment type="similarity">
    <text evidence="2">Belongs to the bacterial solute-binding protein 2 family.</text>
</comment>
<sequence>MIKYMKITAEQLEMDLKILYPDKTGRTIIKELAINEIENDKPDYLILPFLVNISKEILDCAEKNKVYTFAFNSDIPERDKNVIGKVGEKYKYWIGHIYPDDEYAGYILAKELINEAKKRNYDKKINIIGLSGSFDSSVANNRNKGLKKAVREENNTIINQIFYTNWKYSEAYLKTSILINRYPETNIIWGAGDFIALGGYNSIKKINPKKINNIIFGGIDWSNIGLEATDTGIFTTTVGGHFFEGVLVLIMIKDHSMGIDIGKFPIKTKMKIITKENINYYRELISYDNFKKLNIKKLSKYYNPKLKEYNFDIIEVLKNKKNYFKK</sequence>
<dbReference type="PANTHER" id="PTHR46847:SF2">
    <property type="entry name" value="ABC TRANSPORTER SUGAR-BINDING PROTEIN"/>
    <property type="match status" value="1"/>
</dbReference>
<evidence type="ECO:0000313" key="6">
    <source>
        <dbReference type="Proteomes" id="UP000294678"/>
    </source>
</evidence>
<comment type="caution">
    <text evidence="5">The sequence shown here is derived from an EMBL/GenBank/DDBJ whole genome shotgun (WGS) entry which is preliminary data.</text>
</comment>
<evidence type="ECO:0000313" key="5">
    <source>
        <dbReference type="EMBL" id="TDT72568.1"/>
    </source>
</evidence>
<dbReference type="GO" id="GO:0030313">
    <property type="term" value="C:cell envelope"/>
    <property type="evidence" value="ECO:0007669"/>
    <property type="project" value="UniProtKB-SubCell"/>
</dbReference>
<gene>
    <name evidence="5" type="ORF">EV215_0378</name>
</gene>